<reference evidence="11 12" key="1">
    <citation type="submission" date="2024-02" db="EMBL/GenBank/DDBJ databases">
        <title>Deinococcus carri NBRC 110142.</title>
        <authorList>
            <person name="Ichikawa N."/>
            <person name="Katano-Makiyama Y."/>
            <person name="Hidaka K."/>
        </authorList>
    </citation>
    <scope>NUCLEOTIDE SEQUENCE [LARGE SCALE GENOMIC DNA]</scope>
    <source>
        <strain evidence="11 12">NBRC 110142</strain>
    </source>
</reference>
<name>A0ABP9W6I4_9DEIO</name>
<dbReference type="Pfam" id="PF03705">
    <property type="entry name" value="CheR_N"/>
    <property type="match status" value="1"/>
</dbReference>
<dbReference type="SMART" id="SM00091">
    <property type="entry name" value="PAS"/>
    <property type="match status" value="3"/>
</dbReference>
<comment type="catalytic activity">
    <reaction evidence="1">
        <text>L-glutamyl-[protein] + S-adenosyl-L-methionine = [protein]-L-glutamate 5-O-methyl ester + S-adenosyl-L-homocysteine</text>
        <dbReference type="Rhea" id="RHEA:24452"/>
        <dbReference type="Rhea" id="RHEA-COMP:10208"/>
        <dbReference type="Rhea" id="RHEA-COMP:10311"/>
        <dbReference type="ChEBI" id="CHEBI:29973"/>
        <dbReference type="ChEBI" id="CHEBI:57856"/>
        <dbReference type="ChEBI" id="CHEBI:59789"/>
        <dbReference type="ChEBI" id="CHEBI:82795"/>
        <dbReference type="EC" id="2.1.1.80"/>
    </reaction>
</comment>
<dbReference type="SUPFAM" id="SSF52738">
    <property type="entry name" value="Methylesterase CheB, C-terminal domain"/>
    <property type="match status" value="1"/>
</dbReference>
<keyword evidence="6" id="KW-0378">Hydrolase</keyword>
<dbReference type="InterPro" id="IPR022641">
    <property type="entry name" value="CheR_N"/>
</dbReference>
<dbReference type="Gene3D" id="3.40.50.150">
    <property type="entry name" value="Vaccinia Virus protein VP39"/>
    <property type="match status" value="1"/>
</dbReference>
<evidence type="ECO:0000256" key="2">
    <source>
        <dbReference type="ARBA" id="ARBA00012534"/>
    </source>
</evidence>
<keyword evidence="7" id="KW-0175">Coiled coil</keyword>
<dbReference type="SMART" id="SM00138">
    <property type="entry name" value="MeTrc"/>
    <property type="match status" value="1"/>
</dbReference>
<dbReference type="SUPFAM" id="SSF47757">
    <property type="entry name" value="Chemotaxis receptor methyltransferase CheR, N-terminal domain"/>
    <property type="match status" value="1"/>
</dbReference>
<dbReference type="InterPro" id="IPR000014">
    <property type="entry name" value="PAS"/>
</dbReference>
<dbReference type="InterPro" id="IPR036804">
    <property type="entry name" value="CheR_N_sf"/>
</dbReference>
<feature type="compositionally biased region" description="Pro residues" evidence="8">
    <location>
        <begin position="1"/>
        <end position="10"/>
    </location>
</feature>
<dbReference type="InterPro" id="IPR035909">
    <property type="entry name" value="CheB_C"/>
</dbReference>
<dbReference type="InterPro" id="IPR013656">
    <property type="entry name" value="PAS_4"/>
</dbReference>
<dbReference type="EC" id="2.1.1.80" evidence="2"/>
<accession>A0ABP9W6I4</accession>
<evidence type="ECO:0000256" key="5">
    <source>
        <dbReference type="ARBA" id="ARBA00022691"/>
    </source>
</evidence>
<dbReference type="Gene3D" id="3.30.450.20">
    <property type="entry name" value="PAS domain"/>
    <property type="match status" value="2"/>
</dbReference>
<dbReference type="InterPro" id="IPR029063">
    <property type="entry name" value="SAM-dependent_MTases_sf"/>
</dbReference>
<feature type="coiled-coil region" evidence="7">
    <location>
        <begin position="677"/>
        <end position="746"/>
    </location>
</feature>
<feature type="domain" description="CheB-type methylesterase" evidence="9">
    <location>
        <begin position="38"/>
        <end position="221"/>
    </location>
</feature>
<feature type="active site" evidence="6">
    <location>
        <position position="163"/>
    </location>
</feature>
<organism evidence="11 12">
    <name type="scientific">Deinococcus carri</name>
    <dbReference type="NCBI Taxonomy" id="1211323"/>
    <lineage>
        <taxon>Bacteria</taxon>
        <taxon>Thermotogati</taxon>
        <taxon>Deinococcota</taxon>
        <taxon>Deinococci</taxon>
        <taxon>Deinococcales</taxon>
        <taxon>Deinococcaceae</taxon>
        <taxon>Deinococcus</taxon>
    </lineage>
</organism>
<comment type="caution">
    <text evidence="11">The sequence shown here is derived from an EMBL/GenBank/DDBJ whole genome shotgun (WGS) entry which is preliminary data.</text>
</comment>
<dbReference type="Pfam" id="PF08448">
    <property type="entry name" value="PAS_4"/>
    <property type="match status" value="2"/>
</dbReference>
<proteinExistence type="predicted"/>
<dbReference type="PANTHER" id="PTHR24422">
    <property type="entry name" value="CHEMOTAXIS PROTEIN METHYLTRANSFERASE"/>
    <property type="match status" value="1"/>
</dbReference>
<gene>
    <name evidence="11" type="primary">cheB_1</name>
    <name evidence="11" type="ORF">Dcar01_01653</name>
</gene>
<feature type="active site" evidence="6">
    <location>
        <position position="74"/>
    </location>
</feature>
<dbReference type="InterPro" id="IPR035965">
    <property type="entry name" value="PAS-like_dom_sf"/>
</dbReference>
<feature type="active site" evidence="6">
    <location>
        <position position="47"/>
    </location>
</feature>
<dbReference type="PANTHER" id="PTHR24422:SF27">
    <property type="entry name" value="PROTEIN-GLUTAMATE O-METHYLTRANSFERASE"/>
    <property type="match status" value="1"/>
</dbReference>
<dbReference type="SUPFAM" id="SSF53335">
    <property type="entry name" value="S-adenosyl-L-methionine-dependent methyltransferases"/>
    <property type="match status" value="1"/>
</dbReference>
<dbReference type="PROSITE" id="PS50122">
    <property type="entry name" value="CHEB"/>
    <property type="match status" value="1"/>
</dbReference>
<keyword evidence="3" id="KW-0489">Methyltransferase</keyword>
<dbReference type="Gene3D" id="3.40.50.180">
    <property type="entry name" value="Methylesterase CheB, C-terminal domain"/>
    <property type="match status" value="1"/>
</dbReference>
<keyword evidence="12" id="KW-1185">Reference proteome</keyword>
<dbReference type="Pfam" id="PF13596">
    <property type="entry name" value="PAS_10"/>
    <property type="match status" value="1"/>
</dbReference>
<evidence type="ECO:0000313" key="11">
    <source>
        <dbReference type="EMBL" id="GAA5512929.1"/>
    </source>
</evidence>
<dbReference type="EMBL" id="BAABRP010000004">
    <property type="protein sequence ID" value="GAA5512929.1"/>
    <property type="molecule type" value="Genomic_DNA"/>
</dbReference>
<evidence type="ECO:0000256" key="7">
    <source>
        <dbReference type="SAM" id="Coils"/>
    </source>
</evidence>
<feature type="region of interest" description="Disordered" evidence="8">
    <location>
        <begin position="1"/>
        <end position="37"/>
    </location>
</feature>
<dbReference type="PROSITE" id="PS50123">
    <property type="entry name" value="CHER"/>
    <property type="match status" value="1"/>
</dbReference>
<sequence>MSQDSPPEPAPSQDAALPEATPEATPPAGEASPALARPTGVVGLGGSAGALDSYERFFGAMPGGSGLAFVVMAHQDEGGESLMPGLLARCTDLPVVEVEDGLELRSEQVYVVPPGHVLNLMNGTLLLTPQAQPYMPIDLFFQSLAEDQEERAVGVVLSGTGTDGSRGVRAIKERGGRVYVQDPATAPYPSMPRSALATGTADAVLPADELAAALHAQVTGTRTLDLDQALTPEGRGTAALQRILLQVRARTGQDFSQYKQSTLVRRIDRRMKGQQIEDLAHYARYLQEHPAEIDALFHDFLINVTSFFRDPQAFEVLAAQIRVYLGEHDELAVFRAWVPGCSTGEEAYSLAMLLTELLDECQGERHVQVQVFATDLDQEAIDVARLGLYSAQHLTGLSPERLARFFVPREGGYQVRGELREKIVFARHNTFGDPPFTALDLLSCRNMLIYFGAELQKQILPLFHYALKPGGLLFLGPSESLGGARELFAALDNRWKLYRRDGARSAAPLSLGLLGQRPTSLERPGLPRSEVRRPLAGARETAGLPGTVQNLLLSEWAPPAVVVDAQGNVIYVSGRTGAYLELPAGTPSTNVIEMALPALRYELGGALREAAASGQEVRSARLTVPVGGELRALELLVRPLRLPGQPQDLYLIVFQDRGEVAQAWPDELPRSRPTDRMAELERELLTTRDHLQATIEEMEVALEERKSANEELQTANEELQSSNEELMTSKEELQSLNEELITINAEHQVIISDLQQANDDMKNLMDSVGIATLFLDNDLRIKRFTARITQVVNLMPVDVGRPLTDIASNLRYDGLADDIRRVLQTLTPFETAVQTRDEQWFLMRVSPYRTFDNFIDGVVVVFTNIGPLKLLERQLVQTQLYSEAILDTILDPILVLDHDLRAVSHNQAVRSLLRVEADDIQGERLYDLGGGQFDQAELVERLRDLTLGGEELRDFMLEMDLPDRGARAVKLNARPLPGEDGTADLLLLWGEDVTPILRQVAEAGADAIHDEE</sequence>
<dbReference type="Proteomes" id="UP001401887">
    <property type="component" value="Unassembled WGS sequence"/>
</dbReference>
<evidence type="ECO:0000256" key="3">
    <source>
        <dbReference type="ARBA" id="ARBA00022603"/>
    </source>
</evidence>
<evidence type="ECO:0000259" key="10">
    <source>
        <dbReference type="PROSITE" id="PS50123"/>
    </source>
</evidence>
<evidence type="ECO:0000259" key="9">
    <source>
        <dbReference type="PROSITE" id="PS50122"/>
    </source>
</evidence>
<evidence type="ECO:0000256" key="1">
    <source>
        <dbReference type="ARBA" id="ARBA00001541"/>
    </source>
</evidence>
<feature type="compositionally biased region" description="Low complexity" evidence="8">
    <location>
        <begin position="15"/>
        <end position="34"/>
    </location>
</feature>
<dbReference type="Pfam" id="PF01739">
    <property type="entry name" value="CheR"/>
    <property type="match status" value="1"/>
</dbReference>
<dbReference type="InterPro" id="IPR022642">
    <property type="entry name" value="CheR_C"/>
</dbReference>
<feature type="domain" description="CheR-type methyltransferase" evidence="10">
    <location>
        <begin position="240"/>
        <end position="501"/>
    </location>
</feature>
<dbReference type="RefSeq" id="WP_345463672.1">
    <property type="nucleotide sequence ID" value="NZ_BAABRP010000004.1"/>
</dbReference>
<dbReference type="InterPro" id="IPR000780">
    <property type="entry name" value="CheR_MeTrfase"/>
</dbReference>
<keyword evidence="4" id="KW-0808">Transferase</keyword>
<dbReference type="CDD" id="cd00130">
    <property type="entry name" value="PAS"/>
    <property type="match status" value="1"/>
</dbReference>
<dbReference type="InterPro" id="IPR050903">
    <property type="entry name" value="Bact_Chemotaxis_MeTrfase"/>
</dbReference>
<evidence type="ECO:0000256" key="8">
    <source>
        <dbReference type="SAM" id="MobiDB-lite"/>
    </source>
</evidence>
<dbReference type="PRINTS" id="PR00996">
    <property type="entry name" value="CHERMTFRASE"/>
</dbReference>
<protein>
    <recommendedName>
        <fullName evidence="2">protein-glutamate O-methyltransferase</fullName>
        <ecNumber evidence="2">2.1.1.80</ecNumber>
    </recommendedName>
</protein>
<dbReference type="Pfam" id="PF01339">
    <property type="entry name" value="CheB_methylest"/>
    <property type="match status" value="1"/>
</dbReference>
<evidence type="ECO:0000256" key="6">
    <source>
        <dbReference type="PROSITE-ProRule" id="PRU00050"/>
    </source>
</evidence>
<dbReference type="InterPro" id="IPR000673">
    <property type="entry name" value="Sig_transdc_resp-reg_Me-estase"/>
</dbReference>
<dbReference type="Gene3D" id="1.10.155.10">
    <property type="entry name" value="Chemotaxis receptor methyltransferase CheR, N-terminal domain"/>
    <property type="match status" value="1"/>
</dbReference>
<evidence type="ECO:0000256" key="4">
    <source>
        <dbReference type="ARBA" id="ARBA00022679"/>
    </source>
</evidence>
<dbReference type="SUPFAM" id="SSF55785">
    <property type="entry name" value="PYP-like sensor domain (PAS domain)"/>
    <property type="match status" value="2"/>
</dbReference>
<keyword evidence="6" id="KW-0145">Chemotaxis</keyword>
<keyword evidence="5" id="KW-0949">S-adenosyl-L-methionine</keyword>
<dbReference type="CDD" id="cd16434">
    <property type="entry name" value="CheB-CheR_fusion"/>
    <property type="match status" value="1"/>
</dbReference>
<evidence type="ECO:0000313" key="12">
    <source>
        <dbReference type="Proteomes" id="UP001401887"/>
    </source>
</evidence>